<organism evidence="8 9">
    <name type="scientific">Pusillimonas noertemannii</name>
    <dbReference type="NCBI Taxonomy" id="305977"/>
    <lineage>
        <taxon>Bacteria</taxon>
        <taxon>Pseudomonadati</taxon>
        <taxon>Pseudomonadota</taxon>
        <taxon>Betaproteobacteria</taxon>
        <taxon>Burkholderiales</taxon>
        <taxon>Alcaligenaceae</taxon>
        <taxon>Pusillimonas</taxon>
    </lineage>
</organism>
<dbReference type="InterPro" id="IPR027417">
    <property type="entry name" value="P-loop_NTPase"/>
</dbReference>
<evidence type="ECO:0000256" key="3">
    <source>
        <dbReference type="ARBA" id="ARBA00022475"/>
    </source>
</evidence>
<dbReference type="GO" id="GO:0015807">
    <property type="term" value="P:L-amino acid transport"/>
    <property type="evidence" value="ECO:0007669"/>
    <property type="project" value="TreeGrafter"/>
</dbReference>
<evidence type="ECO:0000256" key="6">
    <source>
        <dbReference type="ARBA" id="ARBA00022970"/>
    </source>
</evidence>
<dbReference type="AlphaFoldDB" id="A0A2U1CRB0"/>
<dbReference type="PANTHER" id="PTHR43820">
    <property type="entry name" value="HIGH-AFFINITY BRANCHED-CHAIN AMINO ACID TRANSPORT ATP-BINDING PROTEIN LIVF"/>
    <property type="match status" value="1"/>
</dbReference>
<dbReference type="PROSITE" id="PS00211">
    <property type="entry name" value="ABC_TRANSPORTER_1"/>
    <property type="match status" value="1"/>
</dbReference>
<keyword evidence="3" id="KW-0472">Membrane</keyword>
<name>A0A2U1CRB0_9BURK</name>
<dbReference type="GO" id="GO:0015658">
    <property type="term" value="F:branched-chain amino acid transmembrane transporter activity"/>
    <property type="evidence" value="ECO:0007669"/>
    <property type="project" value="TreeGrafter"/>
</dbReference>
<evidence type="ECO:0000256" key="2">
    <source>
        <dbReference type="ARBA" id="ARBA00022448"/>
    </source>
</evidence>
<keyword evidence="5 8" id="KW-0067">ATP-binding</keyword>
<dbReference type="STRING" id="1231391.GCA_000308195_02859"/>
<dbReference type="InterPro" id="IPR017871">
    <property type="entry name" value="ABC_transporter-like_CS"/>
</dbReference>
<feature type="domain" description="ABC transporter" evidence="7">
    <location>
        <begin position="5"/>
        <end position="237"/>
    </location>
</feature>
<evidence type="ECO:0000313" key="9">
    <source>
        <dbReference type="Proteomes" id="UP000246145"/>
    </source>
</evidence>
<accession>A0A2U1CRB0</accession>
<protein>
    <submittedName>
        <fullName evidence="8">Amino acid/amide ABC transporter ATP-binding protein 2 (HAAT family)</fullName>
    </submittedName>
</protein>
<dbReference type="PANTHER" id="PTHR43820:SF4">
    <property type="entry name" value="HIGH-AFFINITY BRANCHED-CHAIN AMINO ACID TRANSPORT ATP-BINDING PROTEIN LIVF"/>
    <property type="match status" value="1"/>
</dbReference>
<dbReference type="GO" id="GO:0016887">
    <property type="term" value="F:ATP hydrolysis activity"/>
    <property type="evidence" value="ECO:0007669"/>
    <property type="project" value="InterPro"/>
</dbReference>
<dbReference type="InterPro" id="IPR003439">
    <property type="entry name" value="ABC_transporter-like_ATP-bd"/>
</dbReference>
<keyword evidence="2" id="KW-0813">Transport</keyword>
<sequence length="247" mass="26395">MSIVLETTELHVSYGPIRALRGISLSVEQGETVAIVGANGAGKTTLMHALSGVLPIASGAARFLGHDIRTAAAHTLARSGMLHIPEGRGTLQNMRVEENLRLAWEIRPTQTGFEDAIQVVFERFPRLAERREQLAGNLSGGEQQMLAIGRALINRPTLLLVDEPSMGLSPLFAQEVFQVLAELRDSGMTILLVEQNVRSALSLAHRAYVLSHGAFTASGEAAAMAEDPAVVAGYLGHRKATSVGMTP</sequence>
<evidence type="ECO:0000313" key="8">
    <source>
        <dbReference type="EMBL" id="PVY68442.1"/>
    </source>
</evidence>
<evidence type="ECO:0000256" key="5">
    <source>
        <dbReference type="ARBA" id="ARBA00022840"/>
    </source>
</evidence>
<dbReference type="PROSITE" id="PS50893">
    <property type="entry name" value="ABC_TRANSPORTER_2"/>
    <property type="match status" value="1"/>
</dbReference>
<dbReference type="SMART" id="SM00382">
    <property type="entry name" value="AAA"/>
    <property type="match status" value="1"/>
</dbReference>
<keyword evidence="6" id="KW-0029">Amino-acid transport</keyword>
<comment type="caution">
    <text evidence="8">The sequence shown here is derived from an EMBL/GenBank/DDBJ whole genome shotgun (WGS) entry which is preliminary data.</text>
</comment>
<dbReference type="Pfam" id="PF00005">
    <property type="entry name" value="ABC_tran"/>
    <property type="match status" value="1"/>
</dbReference>
<evidence type="ECO:0000256" key="4">
    <source>
        <dbReference type="ARBA" id="ARBA00022741"/>
    </source>
</evidence>
<comment type="similarity">
    <text evidence="1">Belongs to the ABC transporter superfamily.</text>
</comment>
<dbReference type="InterPro" id="IPR003593">
    <property type="entry name" value="AAA+_ATPase"/>
</dbReference>
<dbReference type="RefSeq" id="WP_207775377.1">
    <property type="nucleotide sequence ID" value="NZ_JACCEX010000001.1"/>
</dbReference>
<dbReference type="CDD" id="cd03224">
    <property type="entry name" value="ABC_TM1139_LivF_branched"/>
    <property type="match status" value="1"/>
</dbReference>
<gene>
    <name evidence="8" type="ORF">C7440_0844</name>
</gene>
<keyword evidence="4" id="KW-0547">Nucleotide-binding</keyword>
<keyword evidence="9" id="KW-1185">Reference proteome</keyword>
<keyword evidence="3" id="KW-1003">Cell membrane</keyword>
<evidence type="ECO:0000259" key="7">
    <source>
        <dbReference type="PROSITE" id="PS50893"/>
    </source>
</evidence>
<reference evidence="8 9" key="1">
    <citation type="submission" date="2018-04" db="EMBL/GenBank/DDBJ databases">
        <title>Genomic Encyclopedia of Type Strains, Phase IV (KMG-IV): sequencing the most valuable type-strain genomes for metagenomic binning, comparative biology and taxonomic classification.</title>
        <authorList>
            <person name="Goeker M."/>
        </authorList>
    </citation>
    <scope>NUCLEOTIDE SEQUENCE [LARGE SCALE GENOMIC DNA]</scope>
    <source>
        <strain evidence="8 9">DSM 10065</strain>
    </source>
</reference>
<proteinExistence type="inferred from homology"/>
<dbReference type="SUPFAM" id="SSF52540">
    <property type="entry name" value="P-loop containing nucleoside triphosphate hydrolases"/>
    <property type="match status" value="1"/>
</dbReference>
<dbReference type="InterPro" id="IPR052156">
    <property type="entry name" value="BCAA_Transport_ATP-bd_LivF"/>
</dbReference>
<dbReference type="EMBL" id="QEKO01000001">
    <property type="protein sequence ID" value="PVY68442.1"/>
    <property type="molecule type" value="Genomic_DNA"/>
</dbReference>
<dbReference type="Gene3D" id="3.40.50.300">
    <property type="entry name" value="P-loop containing nucleotide triphosphate hydrolases"/>
    <property type="match status" value="1"/>
</dbReference>
<dbReference type="GO" id="GO:0005524">
    <property type="term" value="F:ATP binding"/>
    <property type="evidence" value="ECO:0007669"/>
    <property type="project" value="UniProtKB-KW"/>
</dbReference>
<dbReference type="Proteomes" id="UP000246145">
    <property type="component" value="Unassembled WGS sequence"/>
</dbReference>
<evidence type="ECO:0000256" key="1">
    <source>
        <dbReference type="ARBA" id="ARBA00005417"/>
    </source>
</evidence>